<dbReference type="Proteomes" id="UP001056120">
    <property type="component" value="Linkage Group LG27"/>
</dbReference>
<organism evidence="1 2">
    <name type="scientific">Smallanthus sonchifolius</name>
    <dbReference type="NCBI Taxonomy" id="185202"/>
    <lineage>
        <taxon>Eukaryota</taxon>
        <taxon>Viridiplantae</taxon>
        <taxon>Streptophyta</taxon>
        <taxon>Embryophyta</taxon>
        <taxon>Tracheophyta</taxon>
        <taxon>Spermatophyta</taxon>
        <taxon>Magnoliopsida</taxon>
        <taxon>eudicotyledons</taxon>
        <taxon>Gunneridae</taxon>
        <taxon>Pentapetalae</taxon>
        <taxon>asterids</taxon>
        <taxon>campanulids</taxon>
        <taxon>Asterales</taxon>
        <taxon>Asteraceae</taxon>
        <taxon>Asteroideae</taxon>
        <taxon>Heliantheae alliance</taxon>
        <taxon>Millerieae</taxon>
        <taxon>Smallanthus</taxon>
    </lineage>
</organism>
<comment type="caution">
    <text evidence="1">The sequence shown here is derived from an EMBL/GenBank/DDBJ whole genome shotgun (WGS) entry which is preliminary data.</text>
</comment>
<name>A0ACB8YS24_9ASTR</name>
<evidence type="ECO:0000313" key="1">
    <source>
        <dbReference type="EMBL" id="KAI3688266.1"/>
    </source>
</evidence>
<proteinExistence type="predicted"/>
<sequence>MWESNVSYWKTYLSSSSTTVKEVRFNPNGVLELIDDTKKIAWSISSKDFGENSVRLRHLRMDQDGNLRIYSWDDDVHTWRVGWQAVEDQCNVFGSCGLYSVCGYNSTGPVCGCLYSDSLDGGNVLPSPDSGNTGCKKMVDLGNCKAHTSMLVMKQTVLYGLYPPHDVDMMLNEDECKEYCAKDATCYAMTSKNDGSGLCTLKRTVFISGSTSPSIPSTSFLKVCLVPQAVAAKGANPNSTPKVVSFPFRGNYRKIIGAVAFVVLVTVLVILVLEMSIILFVYQKRRNSFKKGSLNGAKTNLQNSALIRLSYKEIHELTSGFSNQLGFFVFKGLLLEETVVVAKVLDATVLSEKEFIKAVSILGGTHHRNLVPLKGFCFEPKHKVLIYECIPNGSADKWLFDKEEKNWQKRVDIAVGVTRALAYLHTECHLCIPHGSLKLENVLLDENLCPKVTDFGIKSLLQSEGSCSSNESPSERDIYMLGKLLTEIVLLSREAVGDNLDQVMEKVMQEQKYLDSEDLRGVERVVRIALWCMQNQPFLRPSVGEVMKVLEGTLSVDRPPSSFAYRNVDDTEIIVAGVGEIEPGS</sequence>
<evidence type="ECO:0000313" key="2">
    <source>
        <dbReference type="Proteomes" id="UP001056120"/>
    </source>
</evidence>
<protein>
    <submittedName>
        <fullName evidence="1">Uncharacterized protein</fullName>
    </submittedName>
</protein>
<accession>A0ACB8YS24</accession>
<reference evidence="2" key="1">
    <citation type="journal article" date="2022" name="Mol. Ecol. Resour.">
        <title>The genomes of chicory, endive, great burdock and yacon provide insights into Asteraceae palaeo-polyploidization history and plant inulin production.</title>
        <authorList>
            <person name="Fan W."/>
            <person name="Wang S."/>
            <person name="Wang H."/>
            <person name="Wang A."/>
            <person name="Jiang F."/>
            <person name="Liu H."/>
            <person name="Zhao H."/>
            <person name="Xu D."/>
            <person name="Zhang Y."/>
        </authorList>
    </citation>
    <scope>NUCLEOTIDE SEQUENCE [LARGE SCALE GENOMIC DNA]</scope>
    <source>
        <strain evidence="2">cv. Yunnan</strain>
    </source>
</reference>
<gene>
    <name evidence="1" type="ORF">L1987_81977</name>
</gene>
<reference evidence="1 2" key="2">
    <citation type="journal article" date="2022" name="Mol. Ecol. Resour.">
        <title>The genomes of chicory, endive, great burdock and yacon provide insights into Asteraceae paleo-polyploidization history and plant inulin production.</title>
        <authorList>
            <person name="Fan W."/>
            <person name="Wang S."/>
            <person name="Wang H."/>
            <person name="Wang A."/>
            <person name="Jiang F."/>
            <person name="Liu H."/>
            <person name="Zhao H."/>
            <person name="Xu D."/>
            <person name="Zhang Y."/>
        </authorList>
    </citation>
    <scope>NUCLEOTIDE SEQUENCE [LARGE SCALE GENOMIC DNA]</scope>
    <source>
        <strain evidence="2">cv. Yunnan</strain>
        <tissue evidence="1">Leaves</tissue>
    </source>
</reference>
<keyword evidence="2" id="KW-1185">Reference proteome</keyword>
<dbReference type="EMBL" id="CM042044">
    <property type="protein sequence ID" value="KAI3688266.1"/>
    <property type="molecule type" value="Genomic_DNA"/>
</dbReference>